<sequence>MKILRPALSLFILLSLVTGLAYPLIMTGVGQLLFPSQANGSLIEQKNAVIGSRLIGQSFKEPQYFWGRPSATAEYPYNAMASGGANIAPSNPALVSSAQGYADRLIKADPQHNPHVPIDLVTHSSSGLDPHISIAGAFYQVPRIAKARGLSNEQVKAMINEYKQIPLFGMIGEPVINVLQLNLALDTFTQTKVAL</sequence>
<dbReference type="PIRSF" id="PIRSF001296">
    <property type="entry name" value="K_ATPase_KdpC"/>
    <property type="match status" value="1"/>
</dbReference>
<protein>
    <recommendedName>
        <fullName evidence="11">Potassium-transporting ATPase KdpC subunit</fullName>
    </recommendedName>
    <alternativeName>
        <fullName evidence="11">ATP phosphohydrolase [potassium-transporting] C chain</fullName>
    </alternativeName>
    <alternativeName>
        <fullName evidence="11">Potassium-binding and translocating subunit C</fullName>
    </alternativeName>
    <alternativeName>
        <fullName evidence="11">Potassium-translocating ATPase C chain</fullName>
    </alternativeName>
</protein>
<dbReference type="GO" id="GO:0005524">
    <property type="term" value="F:ATP binding"/>
    <property type="evidence" value="ECO:0007669"/>
    <property type="project" value="UniProtKB-UniRule"/>
</dbReference>
<dbReference type="RefSeq" id="WP_127161704.1">
    <property type="nucleotide sequence ID" value="NZ_CP029822.1"/>
</dbReference>
<comment type="subcellular location">
    <subcellularLocation>
        <location evidence="11">Cell membrane</location>
        <topology evidence="11">Single-pass membrane protein</topology>
    </subcellularLocation>
</comment>
<dbReference type="GO" id="GO:0008556">
    <property type="term" value="F:P-type potassium transmembrane transporter activity"/>
    <property type="evidence" value="ECO:0007669"/>
    <property type="project" value="InterPro"/>
</dbReference>
<dbReference type="AlphaFoldDB" id="A0A3Q9JHE1"/>
<evidence type="ECO:0000256" key="6">
    <source>
        <dbReference type="ARBA" id="ARBA00022840"/>
    </source>
</evidence>
<dbReference type="HAMAP" id="MF_00276">
    <property type="entry name" value="KdpC"/>
    <property type="match status" value="1"/>
</dbReference>
<keyword evidence="4 11" id="KW-0812">Transmembrane</keyword>
<dbReference type="Proteomes" id="UP000273143">
    <property type="component" value="Chromosome"/>
</dbReference>
<keyword evidence="8 11" id="KW-1133">Transmembrane helix</keyword>
<evidence type="ECO:0000256" key="9">
    <source>
        <dbReference type="ARBA" id="ARBA00023065"/>
    </source>
</evidence>
<name>A0A3Q9JHE1_9GAMM</name>
<comment type="function">
    <text evidence="11">Part of the high-affinity ATP-driven potassium transport (or Kdp) system, which catalyzes the hydrolysis of ATP coupled with the electrogenic transport of potassium into the cytoplasm. This subunit acts as a catalytic chaperone that increases the ATP-binding affinity of the ATP-hydrolyzing subunit KdpB by the formation of a transient KdpB/KdpC/ATP ternary complex.</text>
</comment>
<keyword evidence="1 11" id="KW-0813">Transport</keyword>
<comment type="subunit">
    <text evidence="11">The system is composed of three essential subunits: KdpA, KdpB and KdpC.</text>
</comment>
<organism evidence="12 13">
    <name type="scientific">Entomomonas moraniae</name>
    <dbReference type="NCBI Taxonomy" id="2213226"/>
    <lineage>
        <taxon>Bacteria</taxon>
        <taxon>Pseudomonadati</taxon>
        <taxon>Pseudomonadota</taxon>
        <taxon>Gammaproteobacteria</taxon>
        <taxon>Pseudomonadales</taxon>
        <taxon>Pseudomonadaceae</taxon>
        <taxon>Entomomonas</taxon>
    </lineage>
</organism>
<keyword evidence="2 11" id="KW-1003">Cell membrane</keyword>
<evidence type="ECO:0000256" key="8">
    <source>
        <dbReference type="ARBA" id="ARBA00022989"/>
    </source>
</evidence>
<keyword evidence="3 11" id="KW-0633">Potassium transport</keyword>
<evidence type="ECO:0000256" key="2">
    <source>
        <dbReference type="ARBA" id="ARBA00022475"/>
    </source>
</evidence>
<evidence type="ECO:0000256" key="1">
    <source>
        <dbReference type="ARBA" id="ARBA00022448"/>
    </source>
</evidence>
<keyword evidence="10 11" id="KW-0472">Membrane</keyword>
<keyword evidence="7 11" id="KW-0630">Potassium</keyword>
<keyword evidence="5 11" id="KW-0547">Nucleotide-binding</keyword>
<dbReference type="InterPro" id="IPR003820">
    <property type="entry name" value="KdpC"/>
</dbReference>
<evidence type="ECO:0000256" key="5">
    <source>
        <dbReference type="ARBA" id="ARBA00022741"/>
    </source>
</evidence>
<evidence type="ECO:0000256" key="3">
    <source>
        <dbReference type="ARBA" id="ARBA00022538"/>
    </source>
</evidence>
<keyword evidence="13" id="KW-1185">Reference proteome</keyword>
<gene>
    <name evidence="11 12" type="primary">kdpC</name>
    <name evidence="12" type="ORF">DM558_01295</name>
</gene>
<comment type="similarity">
    <text evidence="11">Belongs to the KdpC family.</text>
</comment>
<keyword evidence="9 11" id="KW-0406">Ion transport</keyword>
<evidence type="ECO:0000256" key="7">
    <source>
        <dbReference type="ARBA" id="ARBA00022958"/>
    </source>
</evidence>
<dbReference type="KEGG" id="emo:DM558_01295"/>
<dbReference type="Pfam" id="PF02669">
    <property type="entry name" value="KdpC"/>
    <property type="match status" value="1"/>
</dbReference>
<dbReference type="GO" id="GO:0005886">
    <property type="term" value="C:plasma membrane"/>
    <property type="evidence" value="ECO:0007669"/>
    <property type="project" value="UniProtKB-SubCell"/>
</dbReference>
<reference evidence="13" key="1">
    <citation type="submission" date="2018-06" db="EMBL/GenBank/DDBJ databases">
        <title>Complete genome of Pseudomonas insecticola strain QZS01.</title>
        <authorList>
            <person name="Wang J."/>
            <person name="Su Q."/>
        </authorList>
    </citation>
    <scope>NUCLEOTIDE SEQUENCE [LARGE SCALE GENOMIC DNA]</scope>
    <source>
        <strain evidence="13">QZS01</strain>
    </source>
</reference>
<evidence type="ECO:0000256" key="11">
    <source>
        <dbReference type="HAMAP-Rule" id="MF_00276"/>
    </source>
</evidence>
<evidence type="ECO:0000313" key="12">
    <source>
        <dbReference type="EMBL" id="AZS49493.1"/>
    </source>
</evidence>
<keyword evidence="6 11" id="KW-0067">ATP-binding</keyword>
<dbReference type="NCBIfam" id="TIGR00681">
    <property type="entry name" value="kdpC"/>
    <property type="match status" value="1"/>
</dbReference>
<evidence type="ECO:0000313" key="13">
    <source>
        <dbReference type="Proteomes" id="UP000273143"/>
    </source>
</evidence>
<dbReference type="PANTHER" id="PTHR30042:SF2">
    <property type="entry name" value="POTASSIUM-TRANSPORTING ATPASE KDPC SUBUNIT"/>
    <property type="match status" value="1"/>
</dbReference>
<evidence type="ECO:0000256" key="4">
    <source>
        <dbReference type="ARBA" id="ARBA00022692"/>
    </source>
</evidence>
<evidence type="ECO:0000256" key="10">
    <source>
        <dbReference type="ARBA" id="ARBA00023136"/>
    </source>
</evidence>
<accession>A0A3Q9JHE1</accession>
<proteinExistence type="inferred from homology"/>
<dbReference type="PANTHER" id="PTHR30042">
    <property type="entry name" value="POTASSIUM-TRANSPORTING ATPASE C CHAIN"/>
    <property type="match status" value="1"/>
</dbReference>
<dbReference type="NCBIfam" id="NF001454">
    <property type="entry name" value="PRK00315.1"/>
    <property type="match status" value="1"/>
</dbReference>
<dbReference type="EMBL" id="CP029822">
    <property type="protein sequence ID" value="AZS49493.1"/>
    <property type="molecule type" value="Genomic_DNA"/>
</dbReference>